<reference evidence="2 3" key="1">
    <citation type="submission" date="2009-01" db="EMBL/GenBank/DDBJ databases">
        <authorList>
            <person name="Qin X."/>
            <person name="Bachman B."/>
            <person name="Battles P."/>
            <person name="Bell A."/>
            <person name="Bess C."/>
            <person name="Bickham C."/>
            <person name="Chaboub L."/>
            <person name="Chen D."/>
            <person name="Coyle M."/>
            <person name="Deiros D.R."/>
            <person name="Dinh H."/>
            <person name="Forbes L."/>
            <person name="Fowler G."/>
            <person name="Francisco L."/>
            <person name="Fu Q."/>
            <person name="Gubbala S."/>
            <person name="Hale W."/>
            <person name="Han Y."/>
            <person name="Hemphill L."/>
            <person name="Highlander S.K."/>
            <person name="Hirani K."/>
            <person name="Hogues M."/>
            <person name="Jackson L."/>
            <person name="Jakkamsetti A."/>
            <person name="Javaid M."/>
            <person name="Jiang H."/>
            <person name="Korchina V."/>
            <person name="Kovar C."/>
            <person name="Lara F."/>
            <person name="Lee S."/>
            <person name="Mata R."/>
            <person name="Mathew T."/>
            <person name="Moen C."/>
            <person name="Morales K."/>
            <person name="Munidasa M."/>
            <person name="Nazareth L."/>
            <person name="Ngo R."/>
            <person name="Nguyen L."/>
            <person name="Okwuonu G."/>
            <person name="Ongeri F."/>
            <person name="Patil S."/>
            <person name="Petrosino J."/>
            <person name="Pham C."/>
            <person name="Pham P."/>
            <person name="Pu L.-L."/>
            <person name="Puazo M."/>
            <person name="Raj R."/>
            <person name="Reid J."/>
            <person name="Rouhana J."/>
            <person name="Saada N."/>
            <person name="Shang Y."/>
            <person name="Simmons D."/>
            <person name="Thornton R."/>
            <person name="Warren J."/>
            <person name="Weissenberger G."/>
            <person name="Zhang J."/>
            <person name="Zhang L."/>
            <person name="Zhou C."/>
            <person name="Zhu D."/>
            <person name="Muzny D."/>
            <person name="Worley K."/>
            <person name="Gibbs R."/>
        </authorList>
    </citation>
    <scope>NUCLEOTIDE SEQUENCE [LARGE SCALE GENOMIC DNA]</scope>
    <source>
        <strain evidence="2 3">DSM 15434</strain>
    </source>
</reference>
<dbReference type="STRING" id="103621.GCA_001067145_00542"/>
<feature type="compositionally biased region" description="Low complexity" evidence="1">
    <location>
        <begin position="155"/>
        <end position="168"/>
    </location>
</feature>
<dbReference type="EMBL" id="ACFH01000200">
    <property type="protein sequence ID" value="EEH64950.1"/>
    <property type="molecule type" value="Genomic_DNA"/>
</dbReference>
<comment type="caution">
    <text evidence="2">The sequence shown here is derived from an EMBL/GenBank/DDBJ whole genome shotgun (WGS) entry which is preliminary data.</text>
</comment>
<accession>C0W8I9</accession>
<evidence type="ECO:0000313" key="2">
    <source>
        <dbReference type="EMBL" id="EEH64950.1"/>
    </source>
</evidence>
<feature type="compositionally biased region" description="Basic residues" evidence="1">
    <location>
        <begin position="169"/>
        <end position="187"/>
    </location>
</feature>
<gene>
    <name evidence="2" type="ORF">HMPREF0058_2183</name>
</gene>
<dbReference type="Proteomes" id="UP000004778">
    <property type="component" value="Unassembled WGS sequence"/>
</dbReference>
<evidence type="ECO:0000313" key="3">
    <source>
        <dbReference type="Proteomes" id="UP000004778"/>
    </source>
</evidence>
<keyword evidence="3" id="KW-1185">Reference proteome</keyword>
<feature type="compositionally biased region" description="Low complexity" evidence="1">
    <location>
        <begin position="188"/>
        <end position="199"/>
    </location>
</feature>
<feature type="region of interest" description="Disordered" evidence="1">
    <location>
        <begin position="149"/>
        <end position="199"/>
    </location>
</feature>
<dbReference type="eggNOG" id="COG1409">
    <property type="taxonomic scope" value="Bacteria"/>
</dbReference>
<evidence type="ECO:0000256" key="1">
    <source>
        <dbReference type="SAM" id="MobiDB-lite"/>
    </source>
</evidence>
<protein>
    <submittedName>
        <fullName evidence="2">Uncharacterized protein</fullName>
    </submittedName>
</protein>
<dbReference type="AlphaFoldDB" id="C0W8I9"/>
<sequence length="199" mass="21894">MVRKDVGSAGHNVAELLADYQFYEIGSDDLGLTRIGGYGKNTGLRFGSSFFRLLQFDLKAGQMSVDTYSAYLDNFGASEYDTKKRYNGTEDDLRLPIAFHGRTTSLTTDTLLGLTPSDRLIGTVRHESGQPASVEWADGGNALRLVRREQGPGVGRQRPGRSGAGAPRSGRRHHPVLGLRWHRRPAGRRAGAARPWRRG</sequence>
<organism evidence="2 3">
    <name type="scientific">Actinomyces urogenitalis DSM 15434</name>
    <dbReference type="NCBI Taxonomy" id="525246"/>
    <lineage>
        <taxon>Bacteria</taxon>
        <taxon>Bacillati</taxon>
        <taxon>Actinomycetota</taxon>
        <taxon>Actinomycetes</taxon>
        <taxon>Actinomycetales</taxon>
        <taxon>Actinomycetaceae</taxon>
        <taxon>Actinomyces</taxon>
    </lineage>
</organism>
<proteinExistence type="predicted"/>
<name>C0W8I9_9ACTO</name>
<dbReference type="RefSeq" id="WP_006549090.1">
    <property type="nucleotide sequence ID" value="NZ_DS999575.1"/>
</dbReference>
<dbReference type="HOGENOM" id="CLU_1369683_0_0_11"/>